<evidence type="ECO:0000313" key="1">
    <source>
        <dbReference type="EMBL" id="KAF6125547.1"/>
    </source>
</evidence>
<dbReference type="EMBL" id="JABVXQ010000002">
    <property type="protein sequence ID" value="KAF6125547.1"/>
    <property type="molecule type" value="Genomic_DNA"/>
</dbReference>
<reference evidence="1 2" key="1">
    <citation type="journal article" date="2020" name="Nature">
        <title>Six reference-quality genomes reveal evolution of bat adaptations.</title>
        <authorList>
            <person name="Jebb D."/>
            <person name="Huang Z."/>
            <person name="Pippel M."/>
            <person name="Hughes G.M."/>
            <person name="Lavrichenko K."/>
            <person name="Devanna P."/>
            <person name="Winkler S."/>
            <person name="Jermiin L.S."/>
            <person name="Skirmuntt E.C."/>
            <person name="Katzourakis A."/>
            <person name="Burkitt-Gray L."/>
            <person name="Ray D.A."/>
            <person name="Sullivan K.A.M."/>
            <person name="Roscito J.G."/>
            <person name="Kirilenko B.M."/>
            <person name="Davalos L.M."/>
            <person name="Corthals A.P."/>
            <person name="Power M.L."/>
            <person name="Jones G."/>
            <person name="Ransome R.D."/>
            <person name="Dechmann D.K.N."/>
            <person name="Locatelli A.G."/>
            <person name="Puechmaille S.J."/>
            <person name="Fedrigo O."/>
            <person name="Jarvis E.D."/>
            <person name="Hiller M."/>
            <person name="Vernes S.C."/>
            <person name="Myers E.W."/>
            <person name="Teeling E.C."/>
        </authorList>
    </citation>
    <scope>NUCLEOTIDE SEQUENCE [LARGE SCALE GENOMIC DNA]</scope>
    <source>
        <strain evidence="1">Bat1K_MPI-CBG_1</strain>
    </source>
</reference>
<gene>
    <name evidence="1" type="ORF">HJG60_009964</name>
</gene>
<name>A0A834B314_9CHIR</name>
<dbReference type="Proteomes" id="UP000664940">
    <property type="component" value="Unassembled WGS sequence"/>
</dbReference>
<evidence type="ECO:0000313" key="2">
    <source>
        <dbReference type="Proteomes" id="UP000664940"/>
    </source>
</evidence>
<comment type="caution">
    <text evidence="1">The sequence shown here is derived from an EMBL/GenBank/DDBJ whole genome shotgun (WGS) entry which is preliminary data.</text>
</comment>
<proteinExistence type="predicted"/>
<sequence length="142" mass="15378">MWVVSRFGLDKYLCNNVQKGRPAALLRLLRTMQFFFLKLVQGAHTGQRREDCRATTEPEAGCVEGPGNCPRDRKLLQLGTLGMTLFPGKQGPELPSNPTSVCKVASLSPAVSCPTARCDPGLQGPCPSSRSTRHALGINRSP</sequence>
<dbReference type="AlphaFoldDB" id="A0A834B314"/>
<protein>
    <submittedName>
        <fullName evidence="1">Uncharacterized protein</fullName>
    </submittedName>
</protein>
<organism evidence="1 2">
    <name type="scientific">Phyllostomus discolor</name>
    <name type="common">pale spear-nosed bat</name>
    <dbReference type="NCBI Taxonomy" id="89673"/>
    <lineage>
        <taxon>Eukaryota</taxon>
        <taxon>Metazoa</taxon>
        <taxon>Chordata</taxon>
        <taxon>Craniata</taxon>
        <taxon>Vertebrata</taxon>
        <taxon>Euteleostomi</taxon>
        <taxon>Mammalia</taxon>
        <taxon>Eutheria</taxon>
        <taxon>Laurasiatheria</taxon>
        <taxon>Chiroptera</taxon>
        <taxon>Yangochiroptera</taxon>
        <taxon>Phyllostomidae</taxon>
        <taxon>Phyllostominae</taxon>
        <taxon>Phyllostomus</taxon>
    </lineage>
</organism>
<accession>A0A834B314</accession>